<dbReference type="EMBL" id="JBHMDM010000007">
    <property type="protein sequence ID" value="MFB9377957.1"/>
    <property type="molecule type" value="Genomic_DNA"/>
</dbReference>
<keyword evidence="2 7" id="KW-0813">Transport</keyword>
<feature type="transmembrane region" description="Helical" evidence="7">
    <location>
        <begin position="235"/>
        <end position="257"/>
    </location>
</feature>
<keyword evidence="4 7" id="KW-0812">Transmembrane</keyword>
<dbReference type="PANTHER" id="PTHR30193:SF1">
    <property type="entry name" value="ABC TRANSPORTER PERMEASE PROTEIN YESP-RELATED"/>
    <property type="match status" value="1"/>
</dbReference>
<comment type="caution">
    <text evidence="10">The sequence shown here is derived from an EMBL/GenBank/DDBJ whole genome shotgun (WGS) entry which is preliminary data.</text>
</comment>
<dbReference type="CDD" id="cd06261">
    <property type="entry name" value="TM_PBP2"/>
    <property type="match status" value="1"/>
</dbReference>
<feature type="transmembrane region" description="Helical" evidence="7">
    <location>
        <begin position="103"/>
        <end position="123"/>
    </location>
</feature>
<proteinExistence type="inferred from homology"/>
<organism evidence="10 11">
    <name type="scientific">Kineococcus gynurae</name>
    <dbReference type="NCBI Taxonomy" id="452979"/>
    <lineage>
        <taxon>Bacteria</taxon>
        <taxon>Bacillati</taxon>
        <taxon>Actinomycetota</taxon>
        <taxon>Actinomycetes</taxon>
        <taxon>Kineosporiales</taxon>
        <taxon>Kineosporiaceae</taxon>
        <taxon>Kineococcus</taxon>
    </lineage>
</organism>
<evidence type="ECO:0000256" key="6">
    <source>
        <dbReference type="ARBA" id="ARBA00023136"/>
    </source>
</evidence>
<protein>
    <submittedName>
        <fullName evidence="10">Carbohydrate ABC transporter permease</fullName>
    </submittedName>
</protein>
<dbReference type="Pfam" id="PF00528">
    <property type="entry name" value="BPD_transp_1"/>
    <property type="match status" value="1"/>
</dbReference>
<evidence type="ECO:0000256" key="8">
    <source>
        <dbReference type="SAM" id="MobiDB-lite"/>
    </source>
</evidence>
<gene>
    <name evidence="10" type="ORF">ACFFVI_13375</name>
</gene>
<keyword evidence="5 7" id="KW-1133">Transmembrane helix</keyword>
<evidence type="ECO:0000256" key="4">
    <source>
        <dbReference type="ARBA" id="ARBA00022692"/>
    </source>
</evidence>
<dbReference type="RefSeq" id="WP_380137623.1">
    <property type="nucleotide sequence ID" value="NZ_JBHLUI010000008.1"/>
</dbReference>
<sequence>MADTSTPDLDADAVLRSTPTTATVRPPGRSRRPRRQGRAAALFLLPWIVGFVFITAGPLVASLYLSFTDYNLLEPARWAGLGNYERLFTGDPRFYSSLTVTGLYVLISVPLQLAFALLLAIALDKGIRGLNVYRSVFYLPSLIGGSVGIGLLWYTVFGYEGGVNQVLRGLGFSDLPNWIGNPDTALGTIILLHVWTFGSPMVIFMAGLRQIPTDLYEQAGLDGAGKFGQFRHVTVPLLTPIIFFNLVLQLIQAFQAFTPAYVISRGTGGPADSTMFYTLYLYIQGFTQFDMGYASAMGWILLVIIAIFTGLNFLFSRYWVFYND</sequence>
<evidence type="ECO:0000256" key="5">
    <source>
        <dbReference type="ARBA" id="ARBA00022989"/>
    </source>
</evidence>
<evidence type="ECO:0000256" key="1">
    <source>
        <dbReference type="ARBA" id="ARBA00004651"/>
    </source>
</evidence>
<keyword evidence="11" id="KW-1185">Reference proteome</keyword>
<accession>A0ABV5LV43</accession>
<keyword evidence="3" id="KW-1003">Cell membrane</keyword>
<feature type="transmembrane region" description="Helical" evidence="7">
    <location>
        <begin position="185"/>
        <end position="208"/>
    </location>
</feature>
<dbReference type="InterPro" id="IPR000515">
    <property type="entry name" value="MetI-like"/>
</dbReference>
<dbReference type="InterPro" id="IPR051393">
    <property type="entry name" value="ABC_transporter_permease"/>
</dbReference>
<evidence type="ECO:0000256" key="3">
    <source>
        <dbReference type="ARBA" id="ARBA00022475"/>
    </source>
</evidence>
<feature type="transmembrane region" description="Helical" evidence="7">
    <location>
        <begin position="135"/>
        <end position="156"/>
    </location>
</feature>
<feature type="transmembrane region" description="Helical" evidence="7">
    <location>
        <begin position="296"/>
        <end position="315"/>
    </location>
</feature>
<dbReference type="InterPro" id="IPR035906">
    <property type="entry name" value="MetI-like_sf"/>
</dbReference>
<evidence type="ECO:0000313" key="11">
    <source>
        <dbReference type="Proteomes" id="UP001589748"/>
    </source>
</evidence>
<evidence type="ECO:0000256" key="2">
    <source>
        <dbReference type="ARBA" id="ARBA00022448"/>
    </source>
</evidence>
<comment type="similarity">
    <text evidence="7">Belongs to the binding-protein-dependent transport system permease family.</text>
</comment>
<name>A0ABV5LV43_9ACTN</name>
<feature type="transmembrane region" description="Helical" evidence="7">
    <location>
        <begin position="39"/>
        <end position="65"/>
    </location>
</feature>
<feature type="domain" description="ABC transmembrane type-1" evidence="9">
    <location>
        <begin position="98"/>
        <end position="312"/>
    </location>
</feature>
<keyword evidence="6 7" id="KW-0472">Membrane</keyword>
<comment type="subcellular location">
    <subcellularLocation>
        <location evidence="1 7">Cell membrane</location>
        <topology evidence="1 7">Multi-pass membrane protein</topology>
    </subcellularLocation>
</comment>
<reference evidence="10 11" key="1">
    <citation type="submission" date="2024-09" db="EMBL/GenBank/DDBJ databases">
        <authorList>
            <person name="Sun Q."/>
            <person name="Mori K."/>
        </authorList>
    </citation>
    <scope>NUCLEOTIDE SEQUENCE [LARGE SCALE GENOMIC DNA]</scope>
    <source>
        <strain evidence="10 11">TISTR 1856</strain>
    </source>
</reference>
<evidence type="ECO:0000256" key="7">
    <source>
        <dbReference type="RuleBase" id="RU363032"/>
    </source>
</evidence>
<evidence type="ECO:0000313" key="10">
    <source>
        <dbReference type="EMBL" id="MFB9377957.1"/>
    </source>
</evidence>
<evidence type="ECO:0000259" key="9">
    <source>
        <dbReference type="PROSITE" id="PS50928"/>
    </source>
</evidence>
<dbReference type="PROSITE" id="PS50928">
    <property type="entry name" value="ABC_TM1"/>
    <property type="match status" value="1"/>
</dbReference>
<dbReference type="PANTHER" id="PTHR30193">
    <property type="entry name" value="ABC TRANSPORTER PERMEASE PROTEIN"/>
    <property type="match status" value="1"/>
</dbReference>
<dbReference type="SUPFAM" id="SSF161098">
    <property type="entry name" value="MetI-like"/>
    <property type="match status" value="1"/>
</dbReference>
<dbReference type="Proteomes" id="UP001589748">
    <property type="component" value="Unassembled WGS sequence"/>
</dbReference>
<feature type="region of interest" description="Disordered" evidence="8">
    <location>
        <begin position="1"/>
        <end position="33"/>
    </location>
</feature>
<dbReference type="Gene3D" id="1.10.3720.10">
    <property type="entry name" value="MetI-like"/>
    <property type="match status" value="1"/>
</dbReference>